<protein>
    <submittedName>
        <fullName evidence="3">Uncharacterized protein</fullName>
    </submittedName>
</protein>
<dbReference type="WBParaSite" id="nRc.2.0.1.t06618-RA">
    <property type="protein sequence ID" value="nRc.2.0.1.t06618-RA"/>
    <property type="gene ID" value="nRc.2.0.1.g06618"/>
</dbReference>
<reference evidence="3" key="1">
    <citation type="submission" date="2022-11" db="UniProtKB">
        <authorList>
            <consortium name="WormBaseParasite"/>
        </authorList>
    </citation>
    <scope>IDENTIFICATION</scope>
</reference>
<evidence type="ECO:0000256" key="1">
    <source>
        <dbReference type="SAM" id="MobiDB-lite"/>
    </source>
</evidence>
<sequence>MFGLFPEMDNGKEDSNAQVIIQSYDPNNMDPQELATLIEQTGGASDEGCVQIVDGDGNLITITAAQLASAGIDLANINESDVETLLQLANQNDPSSSNVHNSPTVNASVESPSITNNDSPATSTSNHRKRGAVDDGYADSSACKYDRELSSNDDNNCAPQVAFVTGIYSLACENSALEVNLFMAKNKKNLVDDINSDIFFIQAAKISKLDNSVDTNGVETSDILSGQLSLNGSLGEITELDPETLASLMQNGAVKFVDEQGNEIPASAILSSASGDQSVIIEDQAVSDAPNLEMMSGNEGDSLTVPTSISPPKTVHNIAMKNGDNDVRMMRKHETENQMSTGYALIGALVDVKRAQGNTERAIVRYVRPGVGYKVQFQDDNHFEWVNESQIIPRPLGEEVDDDVSAANDVTAIKSQPLNDFSSVENTKSTMSNVSSSSSGRLSTAVTTYAGRRSNSSSSSQQKIITSPTPKNCATFTAASSAAVAAAKKSMCAAAHDAVASSAAASEEGGSHATTATTENTNFVCPVCEKKIYNKQPAYIVIRLPACDSCAESKILVLDDAKRA</sequence>
<name>A0A915HYV6_ROMCU</name>
<organism evidence="2 3">
    <name type="scientific">Romanomermis culicivorax</name>
    <name type="common">Nematode worm</name>
    <dbReference type="NCBI Taxonomy" id="13658"/>
    <lineage>
        <taxon>Eukaryota</taxon>
        <taxon>Metazoa</taxon>
        <taxon>Ecdysozoa</taxon>
        <taxon>Nematoda</taxon>
        <taxon>Enoplea</taxon>
        <taxon>Dorylaimia</taxon>
        <taxon>Mermithida</taxon>
        <taxon>Mermithoidea</taxon>
        <taxon>Mermithidae</taxon>
        <taxon>Romanomermis</taxon>
    </lineage>
</organism>
<keyword evidence="2" id="KW-1185">Reference proteome</keyword>
<accession>A0A915HYV6</accession>
<proteinExistence type="predicted"/>
<evidence type="ECO:0000313" key="2">
    <source>
        <dbReference type="Proteomes" id="UP000887565"/>
    </source>
</evidence>
<feature type="region of interest" description="Disordered" evidence="1">
    <location>
        <begin position="91"/>
        <end position="133"/>
    </location>
</feature>
<dbReference type="Proteomes" id="UP000887565">
    <property type="component" value="Unplaced"/>
</dbReference>
<feature type="compositionally biased region" description="Polar residues" evidence="1">
    <location>
        <begin position="91"/>
        <end position="125"/>
    </location>
</feature>
<dbReference type="AlphaFoldDB" id="A0A915HYV6"/>
<evidence type="ECO:0000313" key="3">
    <source>
        <dbReference type="WBParaSite" id="nRc.2.0.1.t06618-RA"/>
    </source>
</evidence>